<proteinExistence type="predicted"/>
<dbReference type="OrthoDB" id="2143914at2759"/>
<name>A0A9E7H5G3_9LILI</name>
<organism evidence="1 2">
    <name type="scientific">Musa troglodytarum</name>
    <name type="common">fe'i banana</name>
    <dbReference type="NCBI Taxonomy" id="320322"/>
    <lineage>
        <taxon>Eukaryota</taxon>
        <taxon>Viridiplantae</taxon>
        <taxon>Streptophyta</taxon>
        <taxon>Embryophyta</taxon>
        <taxon>Tracheophyta</taxon>
        <taxon>Spermatophyta</taxon>
        <taxon>Magnoliopsida</taxon>
        <taxon>Liliopsida</taxon>
        <taxon>Zingiberales</taxon>
        <taxon>Musaceae</taxon>
        <taxon>Musa</taxon>
    </lineage>
</organism>
<reference evidence="1" key="1">
    <citation type="submission" date="2022-05" db="EMBL/GenBank/DDBJ databases">
        <title>The Musa troglodytarum L. genome provides insights into the mechanism of non-climacteric behaviour and enrichment of carotenoids.</title>
        <authorList>
            <person name="Wang J."/>
        </authorList>
    </citation>
    <scope>NUCLEOTIDE SEQUENCE</scope>
    <source>
        <tissue evidence="1">Leaf</tissue>
    </source>
</reference>
<sequence>MYFVGVQEIGRAQEEEEAVTIEALMVQVWEDYYDTESLKLHHGFNISASCVDSFWENAGGKVKLRLNLHVTDQDLSDANNLLQR</sequence>
<keyword evidence="2" id="KW-1185">Reference proteome</keyword>
<accession>A0A9E7H5G3</accession>
<protein>
    <submittedName>
        <fullName evidence="1">MYB family transcription factor</fullName>
    </submittedName>
</protein>
<gene>
    <name evidence="1" type="ORF">MUK42_00437</name>
</gene>
<dbReference type="Proteomes" id="UP001055439">
    <property type="component" value="Chromosome 8"/>
</dbReference>
<dbReference type="AlphaFoldDB" id="A0A9E7H5G3"/>
<evidence type="ECO:0000313" key="1">
    <source>
        <dbReference type="EMBL" id="URE27100.1"/>
    </source>
</evidence>
<evidence type="ECO:0000313" key="2">
    <source>
        <dbReference type="Proteomes" id="UP001055439"/>
    </source>
</evidence>
<dbReference type="EMBL" id="CP097510">
    <property type="protein sequence ID" value="URE27100.1"/>
    <property type="molecule type" value="Genomic_DNA"/>
</dbReference>